<evidence type="ECO:0000313" key="3">
    <source>
        <dbReference type="Proteomes" id="UP000821837"/>
    </source>
</evidence>
<comment type="caution">
    <text evidence="2">The sequence shown here is derived from an EMBL/GenBank/DDBJ whole genome shotgun (WGS) entry which is preliminary data.</text>
</comment>
<proteinExistence type="predicted"/>
<name>A0A9D4PFZ0_RHISA</name>
<evidence type="ECO:0000313" key="2">
    <source>
        <dbReference type="EMBL" id="KAH7939782.1"/>
    </source>
</evidence>
<reference evidence="2" key="2">
    <citation type="submission" date="2021-09" db="EMBL/GenBank/DDBJ databases">
        <authorList>
            <person name="Jia N."/>
            <person name="Wang J."/>
            <person name="Shi W."/>
            <person name="Du L."/>
            <person name="Sun Y."/>
            <person name="Zhan W."/>
            <person name="Jiang J."/>
            <person name="Wang Q."/>
            <person name="Zhang B."/>
            <person name="Ji P."/>
            <person name="Sakyi L.B."/>
            <person name="Cui X."/>
            <person name="Yuan T."/>
            <person name="Jiang B."/>
            <person name="Yang W."/>
            <person name="Lam T.T.-Y."/>
            <person name="Chang Q."/>
            <person name="Ding S."/>
            <person name="Wang X."/>
            <person name="Zhu J."/>
            <person name="Ruan X."/>
            <person name="Zhao L."/>
            <person name="Wei J."/>
            <person name="Que T."/>
            <person name="Du C."/>
            <person name="Cheng J."/>
            <person name="Dai P."/>
            <person name="Han X."/>
            <person name="Huang E."/>
            <person name="Gao Y."/>
            <person name="Liu J."/>
            <person name="Shao H."/>
            <person name="Ye R."/>
            <person name="Li L."/>
            <person name="Wei W."/>
            <person name="Wang X."/>
            <person name="Wang C."/>
            <person name="Huo Q."/>
            <person name="Li W."/>
            <person name="Guo W."/>
            <person name="Chen H."/>
            <person name="Chen S."/>
            <person name="Zhou L."/>
            <person name="Zhou L."/>
            <person name="Ni X."/>
            <person name="Tian J."/>
            <person name="Zhou Y."/>
            <person name="Sheng Y."/>
            <person name="Liu T."/>
            <person name="Pan Y."/>
            <person name="Xia L."/>
            <person name="Li J."/>
            <person name="Zhao F."/>
            <person name="Cao W."/>
        </authorList>
    </citation>
    <scope>NUCLEOTIDE SEQUENCE</scope>
    <source>
        <strain evidence="2">Rsan-2018</strain>
        <tissue evidence="2">Larvae</tissue>
    </source>
</reference>
<protein>
    <submittedName>
        <fullName evidence="2">Uncharacterized protein</fullName>
    </submittedName>
</protein>
<keyword evidence="3" id="KW-1185">Reference proteome</keyword>
<dbReference type="Proteomes" id="UP000821837">
    <property type="component" value="Chromosome 8"/>
</dbReference>
<accession>A0A9D4PFZ0</accession>
<reference evidence="2" key="1">
    <citation type="journal article" date="2020" name="Cell">
        <title>Large-Scale Comparative Analyses of Tick Genomes Elucidate Their Genetic Diversity and Vector Capacities.</title>
        <authorList>
            <consortium name="Tick Genome and Microbiome Consortium (TIGMIC)"/>
            <person name="Jia N."/>
            <person name="Wang J."/>
            <person name="Shi W."/>
            <person name="Du L."/>
            <person name="Sun Y."/>
            <person name="Zhan W."/>
            <person name="Jiang J.F."/>
            <person name="Wang Q."/>
            <person name="Zhang B."/>
            <person name="Ji P."/>
            <person name="Bell-Sakyi L."/>
            <person name="Cui X.M."/>
            <person name="Yuan T.T."/>
            <person name="Jiang B.G."/>
            <person name="Yang W.F."/>
            <person name="Lam T.T."/>
            <person name="Chang Q.C."/>
            <person name="Ding S.J."/>
            <person name="Wang X.J."/>
            <person name="Zhu J.G."/>
            <person name="Ruan X.D."/>
            <person name="Zhao L."/>
            <person name="Wei J.T."/>
            <person name="Ye R.Z."/>
            <person name="Que T.C."/>
            <person name="Du C.H."/>
            <person name="Zhou Y.H."/>
            <person name="Cheng J.X."/>
            <person name="Dai P.F."/>
            <person name="Guo W.B."/>
            <person name="Han X.H."/>
            <person name="Huang E.J."/>
            <person name="Li L.F."/>
            <person name="Wei W."/>
            <person name="Gao Y.C."/>
            <person name="Liu J.Z."/>
            <person name="Shao H.Z."/>
            <person name="Wang X."/>
            <person name="Wang C.C."/>
            <person name="Yang T.C."/>
            <person name="Huo Q.B."/>
            <person name="Li W."/>
            <person name="Chen H.Y."/>
            <person name="Chen S.E."/>
            <person name="Zhou L.G."/>
            <person name="Ni X.B."/>
            <person name="Tian J.H."/>
            <person name="Sheng Y."/>
            <person name="Liu T."/>
            <person name="Pan Y.S."/>
            <person name="Xia L.Y."/>
            <person name="Li J."/>
            <person name="Zhao F."/>
            <person name="Cao W.C."/>
        </authorList>
    </citation>
    <scope>NUCLEOTIDE SEQUENCE</scope>
    <source>
        <strain evidence="2">Rsan-2018</strain>
    </source>
</reference>
<organism evidence="2 3">
    <name type="scientific">Rhipicephalus sanguineus</name>
    <name type="common">Brown dog tick</name>
    <name type="synonym">Ixodes sanguineus</name>
    <dbReference type="NCBI Taxonomy" id="34632"/>
    <lineage>
        <taxon>Eukaryota</taxon>
        <taxon>Metazoa</taxon>
        <taxon>Ecdysozoa</taxon>
        <taxon>Arthropoda</taxon>
        <taxon>Chelicerata</taxon>
        <taxon>Arachnida</taxon>
        <taxon>Acari</taxon>
        <taxon>Parasitiformes</taxon>
        <taxon>Ixodida</taxon>
        <taxon>Ixodoidea</taxon>
        <taxon>Ixodidae</taxon>
        <taxon>Rhipicephalinae</taxon>
        <taxon>Rhipicephalus</taxon>
        <taxon>Rhipicephalus</taxon>
    </lineage>
</organism>
<sequence>MELLGTLRVPSHKGHPAANGRFPRETCANLEHGVLGHLFLRQIPPYRLVPDAASAISNFLSTRLRLGSTPRRVAVGDPCSESNKQQSEEGVLLRAEPRYGYFYFPDDVLCVVPVHYVSPPRGGFFLPRSIHTNKGSNAIIDLSPAMPWTVHR</sequence>
<dbReference type="AlphaFoldDB" id="A0A9D4PFZ0"/>
<evidence type="ECO:0000256" key="1">
    <source>
        <dbReference type="SAM" id="MobiDB-lite"/>
    </source>
</evidence>
<dbReference type="EMBL" id="JABSTV010001254">
    <property type="protein sequence ID" value="KAH7939782.1"/>
    <property type="molecule type" value="Genomic_DNA"/>
</dbReference>
<feature type="region of interest" description="Disordered" evidence="1">
    <location>
        <begin position="1"/>
        <end position="20"/>
    </location>
</feature>
<gene>
    <name evidence="2" type="ORF">HPB52_017374</name>
</gene>